<protein>
    <submittedName>
        <fullName evidence="2">Uncharacterized protein</fullName>
    </submittedName>
</protein>
<gene>
    <name evidence="2" type="ORF">B0J12DRAFT_749406</name>
</gene>
<feature type="region of interest" description="Disordered" evidence="1">
    <location>
        <begin position="135"/>
        <end position="208"/>
    </location>
</feature>
<accession>A0ABQ8GVC6</accession>
<evidence type="ECO:0000256" key="1">
    <source>
        <dbReference type="SAM" id="MobiDB-lite"/>
    </source>
</evidence>
<dbReference type="EMBL" id="JAGTJR010000001">
    <property type="protein sequence ID" value="KAH7065210.1"/>
    <property type="molecule type" value="Genomic_DNA"/>
</dbReference>
<keyword evidence="3" id="KW-1185">Reference proteome</keyword>
<evidence type="ECO:0000313" key="2">
    <source>
        <dbReference type="EMBL" id="KAH7065210.1"/>
    </source>
</evidence>
<organism evidence="2 3">
    <name type="scientific">Macrophomina phaseolina</name>
    <dbReference type="NCBI Taxonomy" id="35725"/>
    <lineage>
        <taxon>Eukaryota</taxon>
        <taxon>Fungi</taxon>
        <taxon>Dikarya</taxon>
        <taxon>Ascomycota</taxon>
        <taxon>Pezizomycotina</taxon>
        <taxon>Dothideomycetes</taxon>
        <taxon>Dothideomycetes incertae sedis</taxon>
        <taxon>Botryosphaeriales</taxon>
        <taxon>Botryosphaeriaceae</taxon>
        <taxon>Macrophomina</taxon>
    </lineage>
</organism>
<dbReference type="Proteomes" id="UP000774617">
    <property type="component" value="Unassembled WGS sequence"/>
</dbReference>
<feature type="compositionally biased region" description="Pro residues" evidence="1">
    <location>
        <begin position="178"/>
        <end position="196"/>
    </location>
</feature>
<evidence type="ECO:0000313" key="3">
    <source>
        <dbReference type="Proteomes" id="UP000774617"/>
    </source>
</evidence>
<reference evidence="2 3" key="1">
    <citation type="journal article" date="2021" name="Nat. Commun.">
        <title>Genetic determinants of endophytism in the Arabidopsis root mycobiome.</title>
        <authorList>
            <person name="Mesny F."/>
            <person name="Miyauchi S."/>
            <person name="Thiergart T."/>
            <person name="Pickel B."/>
            <person name="Atanasova L."/>
            <person name="Karlsson M."/>
            <person name="Huettel B."/>
            <person name="Barry K.W."/>
            <person name="Haridas S."/>
            <person name="Chen C."/>
            <person name="Bauer D."/>
            <person name="Andreopoulos W."/>
            <person name="Pangilinan J."/>
            <person name="LaButti K."/>
            <person name="Riley R."/>
            <person name="Lipzen A."/>
            <person name="Clum A."/>
            <person name="Drula E."/>
            <person name="Henrissat B."/>
            <person name="Kohler A."/>
            <person name="Grigoriev I.V."/>
            <person name="Martin F.M."/>
            <person name="Hacquard S."/>
        </authorList>
    </citation>
    <scope>NUCLEOTIDE SEQUENCE [LARGE SCALE GENOMIC DNA]</scope>
    <source>
        <strain evidence="2 3">MPI-SDFR-AT-0080</strain>
    </source>
</reference>
<proteinExistence type="predicted"/>
<sequence length="222" mass="23416">MAQARPPPRVTRSAVPLPLARSRCSLCLREPSGWLLLLPVAWAREAATSPPGAPDLLPLSSARTHLHADADAAIQARAACLPALRVPGARSAIRQWPRSRGITRAESLRSLAFTCSSAMPPSTLSIFRCMPPPRPPAYPGRTAPIRPWNALQGGPATGEMRSTSLPSVTGGRRTCPKQSPPSSCPPAAPRNLPPPTTDSRAARISPSSPSWAIAPAIGLLCF</sequence>
<comment type="caution">
    <text evidence="2">The sequence shown here is derived from an EMBL/GenBank/DDBJ whole genome shotgun (WGS) entry which is preliminary data.</text>
</comment>
<name>A0ABQ8GVC6_9PEZI</name>